<dbReference type="GO" id="GO:0046872">
    <property type="term" value="F:metal ion binding"/>
    <property type="evidence" value="ECO:0007669"/>
    <property type="project" value="UniProtKB-KW"/>
</dbReference>
<dbReference type="Pfam" id="PF02875">
    <property type="entry name" value="Mur_ligase_C"/>
    <property type="match status" value="1"/>
</dbReference>
<dbReference type="Proteomes" id="UP000030008">
    <property type="component" value="Unassembled WGS sequence"/>
</dbReference>
<keyword evidence="4" id="KW-0479">Metal-binding</keyword>
<evidence type="ECO:0000256" key="2">
    <source>
        <dbReference type="ARBA" id="ARBA00013025"/>
    </source>
</evidence>
<evidence type="ECO:0000256" key="3">
    <source>
        <dbReference type="ARBA" id="ARBA00022598"/>
    </source>
</evidence>
<dbReference type="InterPro" id="IPR018109">
    <property type="entry name" value="Folylpolyglutamate_synth_CS"/>
</dbReference>
<evidence type="ECO:0000259" key="12">
    <source>
        <dbReference type="Pfam" id="PF08245"/>
    </source>
</evidence>
<dbReference type="GO" id="GO:0004326">
    <property type="term" value="F:tetrahydrofolylpolyglutamate synthase activity"/>
    <property type="evidence" value="ECO:0007669"/>
    <property type="project" value="UniProtKB-EC"/>
</dbReference>
<dbReference type="AlphaFoldDB" id="A0A099IC02"/>
<proteinExistence type="inferred from homology"/>
<dbReference type="InterPro" id="IPR036565">
    <property type="entry name" value="Mur-like_cat_sf"/>
</dbReference>
<dbReference type="GO" id="GO:0005524">
    <property type="term" value="F:ATP binding"/>
    <property type="evidence" value="ECO:0007669"/>
    <property type="project" value="UniProtKB-KW"/>
</dbReference>
<accession>A0A099IC02</accession>
<dbReference type="PANTHER" id="PTHR11136">
    <property type="entry name" value="FOLYLPOLYGLUTAMATE SYNTHASE-RELATED"/>
    <property type="match status" value="1"/>
</dbReference>
<gene>
    <name evidence="13" type="ORF">CIAN88_03645</name>
</gene>
<dbReference type="InterPro" id="IPR036615">
    <property type="entry name" value="Mur_ligase_C_dom_sf"/>
</dbReference>
<dbReference type="Gene3D" id="3.40.1190.10">
    <property type="entry name" value="Mur-like, catalytic domain"/>
    <property type="match status" value="1"/>
</dbReference>
<comment type="similarity">
    <text evidence="1 10">Belongs to the folylpolyglutamate synthase family.</text>
</comment>
<dbReference type="Pfam" id="PF08245">
    <property type="entry name" value="Mur_ligase_M"/>
    <property type="match status" value="1"/>
</dbReference>
<dbReference type="GO" id="GO:0008841">
    <property type="term" value="F:dihydrofolate synthase activity"/>
    <property type="evidence" value="ECO:0007669"/>
    <property type="project" value="TreeGrafter"/>
</dbReference>
<dbReference type="EC" id="6.3.2.17" evidence="2"/>
<dbReference type="PIRSF" id="PIRSF001563">
    <property type="entry name" value="Folylpolyglu_synth"/>
    <property type="match status" value="1"/>
</dbReference>
<evidence type="ECO:0000256" key="4">
    <source>
        <dbReference type="ARBA" id="ARBA00022723"/>
    </source>
</evidence>
<keyword evidence="3 10" id="KW-0436">Ligase</keyword>
<reference evidence="13 14" key="1">
    <citation type="submission" date="2014-08" db="EMBL/GenBank/DDBJ databases">
        <title>Clostridium innocuum, an unnegligible vancomycin-resistant pathogen causing extra-intestinal infections.</title>
        <authorList>
            <person name="Feng Y."/>
            <person name="Chiu C.-H."/>
        </authorList>
    </citation>
    <scope>NUCLEOTIDE SEQUENCE [LARGE SCALE GENOMIC DNA]</scope>
    <source>
        <strain evidence="13 14">AN88</strain>
    </source>
</reference>
<comment type="catalytic activity">
    <reaction evidence="9">
        <text>(6S)-5,6,7,8-tetrahydrofolyl-(gamma-L-Glu)(n) + L-glutamate + ATP = (6S)-5,6,7,8-tetrahydrofolyl-(gamma-L-Glu)(n+1) + ADP + phosphate + H(+)</text>
        <dbReference type="Rhea" id="RHEA:10580"/>
        <dbReference type="Rhea" id="RHEA-COMP:14738"/>
        <dbReference type="Rhea" id="RHEA-COMP:14740"/>
        <dbReference type="ChEBI" id="CHEBI:15378"/>
        <dbReference type="ChEBI" id="CHEBI:29985"/>
        <dbReference type="ChEBI" id="CHEBI:30616"/>
        <dbReference type="ChEBI" id="CHEBI:43474"/>
        <dbReference type="ChEBI" id="CHEBI:141005"/>
        <dbReference type="ChEBI" id="CHEBI:456216"/>
        <dbReference type="EC" id="6.3.2.17"/>
    </reaction>
</comment>
<evidence type="ECO:0000256" key="10">
    <source>
        <dbReference type="PIRNR" id="PIRNR001563"/>
    </source>
</evidence>
<protein>
    <recommendedName>
        <fullName evidence="2">tetrahydrofolate synthase</fullName>
        <ecNumber evidence="2">6.3.2.17</ecNumber>
    </recommendedName>
    <alternativeName>
        <fullName evidence="8">Tetrahydrofolylpolyglutamate synthase</fullName>
    </alternativeName>
</protein>
<evidence type="ECO:0000256" key="7">
    <source>
        <dbReference type="ARBA" id="ARBA00022842"/>
    </source>
</evidence>
<dbReference type="SUPFAM" id="SSF53623">
    <property type="entry name" value="MurD-like peptide ligases, catalytic domain"/>
    <property type="match status" value="1"/>
</dbReference>
<dbReference type="EMBL" id="JQIF01000016">
    <property type="protein sequence ID" value="KGJ54443.1"/>
    <property type="molecule type" value="Genomic_DNA"/>
</dbReference>
<evidence type="ECO:0000256" key="6">
    <source>
        <dbReference type="ARBA" id="ARBA00022840"/>
    </source>
</evidence>
<feature type="domain" description="Mur ligase C-terminal" evidence="11">
    <location>
        <begin position="286"/>
        <end position="388"/>
    </location>
</feature>
<dbReference type="InterPro" id="IPR004101">
    <property type="entry name" value="Mur_ligase_C"/>
</dbReference>
<keyword evidence="6 10" id="KW-0067">ATP-binding</keyword>
<feature type="domain" description="Mur ligase central" evidence="12">
    <location>
        <begin position="45"/>
        <end position="258"/>
    </location>
</feature>
<evidence type="ECO:0000256" key="5">
    <source>
        <dbReference type="ARBA" id="ARBA00022741"/>
    </source>
</evidence>
<evidence type="ECO:0000313" key="14">
    <source>
        <dbReference type="Proteomes" id="UP000030008"/>
    </source>
</evidence>
<sequence>MRFQKAEDVIAIIEQRKNRGYGLDNFKQYMASLGNPQNRLRSIHIAGTNGKGSTTNDIRSILQAAGYKVGSFTSPFMITHLDRIRINNQDIREEAFLGITNRYYDSWMEWDLSMFEIDMCIAVFYYLEEQVDFCVFETGLGGRKDATNILQPLVSVITNIGMDHMEFLGDTLEKIAKEKAGIVKEGIDLITAEDKECCLQVFQKHTASAHAQCIKAGEISNIQETADGLSFDYGNLKDVALYGKARYQCRNAALAIEVCLYLQRQGHIRLTEAQLRTGLHQAVWIGRFETISKEPLIILDGAHNADGIHALCETLKQMEDVQVLFSVLKDKNFEAMLQELETVCGEILVVPFYNERALDVRLLEGRKHIHLMESYERAIPYALQKAKPLVITGSLYFISDVRKYLIEKGYAG</sequence>
<organism evidence="13 14">
    <name type="scientific">Clostridium innocuum</name>
    <dbReference type="NCBI Taxonomy" id="1522"/>
    <lineage>
        <taxon>Bacteria</taxon>
        <taxon>Bacillati</taxon>
        <taxon>Bacillota</taxon>
        <taxon>Clostridia</taxon>
        <taxon>Eubacteriales</taxon>
        <taxon>Clostridiaceae</taxon>
        <taxon>Clostridium</taxon>
    </lineage>
</organism>
<keyword evidence="7" id="KW-0460">Magnesium</keyword>
<keyword evidence="5 10" id="KW-0547">Nucleotide-binding</keyword>
<comment type="caution">
    <text evidence="13">The sequence shown here is derived from an EMBL/GenBank/DDBJ whole genome shotgun (WGS) entry which is preliminary data.</text>
</comment>
<evidence type="ECO:0000259" key="11">
    <source>
        <dbReference type="Pfam" id="PF02875"/>
    </source>
</evidence>
<evidence type="ECO:0000256" key="1">
    <source>
        <dbReference type="ARBA" id="ARBA00008276"/>
    </source>
</evidence>
<evidence type="ECO:0000256" key="9">
    <source>
        <dbReference type="ARBA" id="ARBA00047493"/>
    </source>
</evidence>
<dbReference type="Gene3D" id="3.90.190.20">
    <property type="entry name" value="Mur ligase, C-terminal domain"/>
    <property type="match status" value="1"/>
</dbReference>
<evidence type="ECO:0000256" key="8">
    <source>
        <dbReference type="ARBA" id="ARBA00030592"/>
    </source>
</evidence>
<dbReference type="PROSITE" id="PS01012">
    <property type="entry name" value="FOLYLPOLYGLU_SYNT_2"/>
    <property type="match status" value="1"/>
</dbReference>
<dbReference type="PANTHER" id="PTHR11136:SF0">
    <property type="entry name" value="DIHYDROFOLATE SYNTHETASE-RELATED"/>
    <property type="match status" value="1"/>
</dbReference>
<dbReference type="NCBIfam" id="TIGR01499">
    <property type="entry name" value="folC"/>
    <property type="match status" value="1"/>
</dbReference>
<dbReference type="PROSITE" id="PS01011">
    <property type="entry name" value="FOLYLPOLYGLU_SYNT_1"/>
    <property type="match status" value="1"/>
</dbReference>
<dbReference type="RefSeq" id="WP_044904102.1">
    <property type="nucleotide sequence ID" value="NZ_JQIF01000016.1"/>
</dbReference>
<dbReference type="SUPFAM" id="SSF53244">
    <property type="entry name" value="MurD-like peptide ligases, peptide-binding domain"/>
    <property type="match status" value="1"/>
</dbReference>
<dbReference type="InterPro" id="IPR001645">
    <property type="entry name" value="Folylpolyglutamate_synth"/>
</dbReference>
<evidence type="ECO:0000313" key="13">
    <source>
        <dbReference type="EMBL" id="KGJ54443.1"/>
    </source>
</evidence>
<dbReference type="GO" id="GO:0005737">
    <property type="term" value="C:cytoplasm"/>
    <property type="evidence" value="ECO:0007669"/>
    <property type="project" value="TreeGrafter"/>
</dbReference>
<name>A0A099IC02_CLOIN</name>
<dbReference type="InterPro" id="IPR013221">
    <property type="entry name" value="Mur_ligase_cen"/>
</dbReference>